<dbReference type="Gene3D" id="3.40.50.1820">
    <property type="entry name" value="alpha/beta hydrolase"/>
    <property type="match status" value="1"/>
</dbReference>
<dbReference type="Proteomes" id="UP001447516">
    <property type="component" value="Unassembled WGS sequence"/>
</dbReference>
<gene>
    <name evidence="5" type="ORF">AAH991_25440</name>
</gene>
<proteinExistence type="predicted"/>
<name>A0ABV0AW09_9ACTN</name>
<feature type="domain" description="BD-FAE-like" evidence="4">
    <location>
        <begin position="103"/>
        <end position="292"/>
    </location>
</feature>
<evidence type="ECO:0000259" key="4">
    <source>
        <dbReference type="Pfam" id="PF20434"/>
    </source>
</evidence>
<feature type="region of interest" description="Disordered" evidence="2">
    <location>
        <begin position="26"/>
        <end position="82"/>
    </location>
</feature>
<dbReference type="PANTHER" id="PTHR48081">
    <property type="entry name" value="AB HYDROLASE SUPERFAMILY PROTEIN C4A8.06C"/>
    <property type="match status" value="1"/>
</dbReference>
<reference evidence="5 6" key="1">
    <citation type="submission" date="2024-05" db="EMBL/GenBank/DDBJ databases">
        <title>Microbispora sp.ZYX-F-249.</title>
        <authorList>
            <person name="Xie H."/>
        </authorList>
    </citation>
    <scope>NUCLEOTIDE SEQUENCE [LARGE SCALE GENOMIC DNA]</scope>
    <source>
        <strain evidence="5 6">ZYX-F-249</strain>
    </source>
</reference>
<comment type="caution">
    <text evidence="5">The sequence shown here is derived from an EMBL/GenBank/DDBJ whole genome shotgun (WGS) entry which is preliminary data.</text>
</comment>
<feature type="chain" id="PRO_5045098957" evidence="3">
    <location>
        <begin position="29"/>
        <end position="352"/>
    </location>
</feature>
<evidence type="ECO:0000313" key="6">
    <source>
        <dbReference type="Proteomes" id="UP001447516"/>
    </source>
</evidence>
<dbReference type="Pfam" id="PF20434">
    <property type="entry name" value="BD-FAE"/>
    <property type="match status" value="1"/>
</dbReference>
<evidence type="ECO:0000313" key="5">
    <source>
        <dbReference type="EMBL" id="MEN3538481.1"/>
    </source>
</evidence>
<keyword evidence="3" id="KW-0732">Signal</keyword>
<keyword evidence="1 5" id="KW-0378">Hydrolase</keyword>
<accession>A0ABV0AW09</accession>
<keyword evidence="6" id="KW-1185">Reference proteome</keyword>
<dbReference type="GO" id="GO:0016787">
    <property type="term" value="F:hydrolase activity"/>
    <property type="evidence" value="ECO:0007669"/>
    <property type="project" value="UniProtKB-KW"/>
</dbReference>
<evidence type="ECO:0000256" key="3">
    <source>
        <dbReference type="SAM" id="SignalP"/>
    </source>
</evidence>
<dbReference type="EMBL" id="JBDJAW010000023">
    <property type="protein sequence ID" value="MEN3538481.1"/>
    <property type="molecule type" value="Genomic_DNA"/>
</dbReference>
<feature type="compositionally biased region" description="Low complexity" evidence="2">
    <location>
        <begin position="37"/>
        <end position="77"/>
    </location>
</feature>
<evidence type="ECO:0000256" key="1">
    <source>
        <dbReference type="ARBA" id="ARBA00022801"/>
    </source>
</evidence>
<dbReference type="InterPro" id="IPR050300">
    <property type="entry name" value="GDXG_lipolytic_enzyme"/>
</dbReference>
<dbReference type="SUPFAM" id="SSF53474">
    <property type="entry name" value="alpha/beta-Hydrolases"/>
    <property type="match status" value="1"/>
</dbReference>
<evidence type="ECO:0000256" key="2">
    <source>
        <dbReference type="SAM" id="MobiDB-lite"/>
    </source>
</evidence>
<protein>
    <submittedName>
        <fullName evidence="5">Alpha/beta hydrolase</fullName>
    </submittedName>
</protein>
<dbReference type="InterPro" id="IPR049492">
    <property type="entry name" value="BD-FAE-like_dom"/>
</dbReference>
<feature type="signal peptide" evidence="3">
    <location>
        <begin position="1"/>
        <end position="28"/>
    </location>
</feature>
<organism evidence="5 6">
    <name type="scientific">Microbispora maris</name>
    <dbReference type="NCBI Taxonomy" id="3144104"/>
    <lineage>
        <taxon>Bacteria</taxon>
        <taxon>Bacillati</taxon>
        <taxon>Actinomycetota</taxon>
        <taxon>Actinomycetes</taxon>
        <taxon>Streptosporangiales</taxon>
        <taxon>Streptosporangiaceae</taxon>
        <taxon>Microbispora</taxon>
    </lineage>
</organism>
<sequence>MATAVRTALGMGAAALATLMLTPPAARAASAGDPVRRPSASPAPSPTTSASPSPSPSPSASSSSRATPPATPTASPSGPRVRTYAYGSHARQIMDVWWHTAGPRRPIVFVIHGGWWSGGDKKYMTSITRSYSDLGYTVVNLDYRLSGDAAWPAQRTDVMSAVNAVRRHAAMFNADPSRYVLLGFSAGGHLATAVGAYGDGRPGLRGVVGISPPVSPLSAFADGSAFGSKEQQKLRKAAIKLAGGCLPAKCPRVWSSMEVPFHASAGDPPMLTIHSSEEFVPPYQSEMLKESLQTVGVPMVVKTMAGTQHSAPLYREPGVAETVQAWIVARLGRVAPPAASPAASPAVSPPQR</sequence>
<dbReference type="PANTHER" id="PTHR48081:SF13">
    <property type="entry name" value="ALPHA_BETA HYDROLASE"/>
    <property type="match status" value="1"/>
</dbReference>
<dbReference type="InterPro" id="IPR029058">
    <property type="entry name" value="AB_hydrolase_fold"/>
</dbReference>